<evidence type="ECO:0000313" key="3">
    <source>
        <dbReference type="Proteomes" id="UP000054558"/>
    </source>
</evidence>
<feature type="coiled-coil region" evidence="1">
    <location>
        <begin position="52"/>
        <end position="86"/>
    </location>
</feature>
<dbReference type="Proteomes" id="UP000054558">
    <property type="component" value="Unassembled WGS sequence"/>
</dbReference>
<dbReference type="EMBL" id="DF237815">
    <property type="protein sequence ID" value="GAQ91840.1"/>
    <property type="molecule type" value="Genomic_DNA"/>
</dbReference>
<reference evidence="2 3" key="1">
    <citation type="journal article" date="2014" name="Nat. Commun.">
        <title>Klebsormidium flaccidum genome reveals primary factors for plant terrestrial adaptation.</title>
        <authorList>
            <person name="Hori K."/>
            <person name="Maruyama F."/>
            <person name="Fujisawa T."/>
            <person name="Togashi T."/>
            <person name="Yamamoto N."/>
            <person name="Seo M."/>
            <person name="Sato S."/>
            <person name="Yamada T."/>
            <person name="Mori H."/>
            <person name="Tajima N."/>
            <person name="Moriyama T."/>
            <person name="Ikeuchi M."/>
            <person name="Watanabe M."/>
            <person name="Wada H."/>
            <person name="Kobayashi K."/>
            <person name="Saito M."/>
            <person name="Masuda T."/>
            <person name="Sasaki-Sekimoto Y."/>
            <person name="Mashiguchi K."/>
            <person name="Awai K."/>
            <person name="Shimojima M."/>
            <person name="Masuda S."/>
            <person name="Iwai M."/>
            <person name="Nobusawa T."/>
            <person name="Narise T."/>
            <person name="Kondo S."/>
            <person name="Saito H."/>
            <person name="Sato R."/>
            <person name="Murakawa M."/>
            <person name="Ihara Y."/>
            <person name="Oshima-Yamada Y."/>
            <person name="Ohtaka K."/>
            <person name="Satoh M."/>
            <person name="Sonobe K."/>
            <person name="Ishii M."/>
            <person name="Ohtani R."/>
            <person name="Kanamori-Sato M."/>
            <person name="Honoki R."/>
            <person name="Miyazaki D."/>
            <person name="Mochizuki H."/>
            <person name="Umetsu J."/>
            <person name="Higashi K."/>
            <person name="Shibata D."/>
            <person name="Kamiya Y."/>
            <person name="Sato N."/>
            <person name="Nakamura Y."/>
            <person name="Tabata S."/>
            <person name="Ida S."/>
            <person name="Kurokawa K."/>
            <person name="Ohta H."/>
        </authorList>
    </citation>
    <scope>NUCLEOTIDE SEQUENCE [LARGE SCALE GENOMIC DNA]</scope>
    <source>
        <strain evidence="2 3">NIES-2285</strain>
    </source>
</reference>
<feature type="non-terminal residue" evidence="2">
    <location>
        <position position="1"/>
    </location>
</feature>
<name>A0A1Y1ILV1_KLENI</name>
<keyword evidence="1" id="KW-0175">Coiled coil</keyword>
<proteinExistence type="predicted"/>
<gene>
    <name evidence="2" type="ORF">KFL_008660010</name>
</gene>
<dbReference type="AlphaFoldDB" id="A0A1Y1ILV1"/>
<protein>
    <submittedName>
        <fullName evidence="2">Uncharacterized protein</fullName>
    </submittedName>
</protein>
<evidence type="ECO:0000256" key="1">
    <source>
        <dbReference type="SAM" id="Coils"/>
    </source>
</evidence>
<organism evidence="2 3">
    <name type="scientific">Klebsormidium nitens</name>
    <name type="common">Green alga</name>
    <name type="synonym">Ulothrix nitens</name>
    <dbReference type="NCBI Taxonomy" id="105231"/>
    <lineage>
        <taxon>Eukaryota</taxon>
        <taxon>Viridiplantae</taxon>
        <taxon>Streptophyta</taxon>
        <taxon>Klebsormidiophyceae</taxon>
        <taxon>Klebsormidiales</taxon>
        <taxon>Klebsormidiaceae</taxon>
        <taxon>Klebsormidium</taxon>
    </lineage>
</organism>
<sequence length="248" mass="26987">DEHPGRLFGIRKAALEKAKAVPANIITLDADDDQRAAKQATQTSLLQTEDELRLLGARLESQKTLCARLEQEIESHNKTSELLEDRRFEIQVKTALHTLAAFTASSQSVGAVATSSKAETNACHPHQGLEVAGKSTLTDLSPSAAEAVRALQELAAKRTATMSEAGPSESDVSDYDEDEIAERFKALADQFESAESDVGRAVKASQFTRVYEQFGLTDTVEWSKDEVSVMMSWVKMSAEPDPPGSDFI</sequence>
<dbReference type="OMA" id="AETNACH"/>
<keyword evidence="3" id="KW-1185">Reference proteome</keyword>
<evidence type="ECO:0000313" key="2">
    <source>
        <dbReference type="EMBL" id="GAQ91840.1"/>
    </source>
</evidence>
<accession>A0A1Y1ILV1</accession>